<dbReference type="Proteomes" id="UP001162834">
    <property type="component" value="Chromosome"/>
</dbReference>
<dbReference type="KEGG" id="sbae:DSM104329_04400"/>
<protein>
    <submittedName>
        <fullName evidence="3">Uncharacterized protein</fullName>
    </submittedName>
</protein>
<evidence type="ECO:0000256" key="1">
    <source>
        <dbReference type="SAM" id="MobiDB-lite"/>
    </source>
</evidence>
<feature type="transmembrane region" description="Helical" evidence="2">
    <location>
        <begin position="25"/>
        <end position="44"/>
    </location>
</feature>
<feature type="transmembrane region" description="Helical" evidence="2">
    <location>
        <begin position="82"/>
        <end position="100"/>
    </location>
</feature>
<keyword evidence="4" id="KW-1185">Reference proteome</keyword>
<evidence type="ECO:0000313" key="3">
    <source>
        <dbReference type="EMBL" id="UGS37978.1"/>
    </source>
</evidence>
<organism evidence="3 4">
    <name type="scientific">Capillimicrobium parvum</name>
    <dbReference type="NCBI Taxonomy" id="2884022"/>
    <lineage>
        <taxon>Bacteria</taxon>
        <taxon>Bacillati</taxon>
        <taxon>Actinomycetota</taxon>
        <taxon>Thermoleophilia</taxon>
        <taxon>Solirubrobacterales</taxon>
        <taxon>Capillimicrobiaceae</taxon>
        <taxon>Capillimicrobium</taxon>
    </lineage>
</organism>
<dbReference type="AlphaFoldDB" id="A0A9E7C2Y2"/>
<proteinExistence type="predicted"/>
<keyword evidence="2" id="KW-0472">Membrane</keyword>
<dbReference type="RefSeq" id="WP_259312016.1">
    <property type="nucleotide sequence ID" value="NZ_CP087164.1"/>
</dbReference>
<feature type="transmembrane region" description="Helical" evidence="2">
    <location>
        <begin position="51"/>
        <end position="70"/>
    </location>
</feature>
<feature type="transmembrane region" description="Helical" evidence="2">
    <location>
        <begin position="144"/>
        <end position="163"/>
    </location>
</feature>
<sequence length="218" mass="22749">MALFVGVIQAGTGGAALTVVTNLAYPIGDLVLLLVLGAVVGTGGRGADATWWILAVGLAIFGLGDSAYLLEAAEGTYVVDGVLDVVWPLSLVLFAAAAWQPRRPHRIRHLDGWRTLAGPAFAGVCAPAVVVYDHYDRVTAPSVWLAAAALLALLLRLTLLMAAHRRMLATAERDARTDSLTGLPNRRELVDAVPVPGRASASGATSSASSPGRGRRPR</sequence>
<feature type="compositionally biased region" description="Low complexity" evidence="1">
    <location>
        <begin position="196"/>
        <end position="212"/>
    </location>
</feature>
<reference evidence="3" key="1">
    <citation type="journal article" date="2022" name="Int. J. Syst. Evol. Microbiol.">
        <title>Pseudomonas aegrilactucae sp. nov. and Pseudomonas morbosilactucae sp. nov., pathogens causing bacterial rot of lettuce in Japan.</title>
        <authorList>
            <person name="Sawada H."/>
            <person name="Fujikawa T."/>
            <person name="Satou M."/>
        </authorList>
    </citation>
    <scope>NUCLEOTIDE SEQUENCE</scope>
    <source>
        <strain evidence="3">0166_1</strain>
    </source>
</reference>
<feature type="region of interest" description="Disordered" evidence="1">
    <location>
        <begin position="177"/>
        <end position="218"/>
    </location>
</feature>
<keyword evidence="2" id="KW-1133">Transmembrane helix</keyword>
<accession>A0A9E7C2Y2</accession>
<keyword evidence="2" id="KW-0812">Transmembrane</keyword>
<evidence type="ECO:0000313" key="4">
    <source>
        <dbReference type="Proteomes" id="UP001162834"/>
    </source>
</evidence>
<name>A0A9E7C2Y2_9ACTN</name>
<feature type="transmembrane region" description="Helical" evidence="2">
    <location>
        <begin position="112"/>
        <end position="132"/>
    </location>
</feature>
<evidence type="ECO:0000256" key="2">
    <source>
        <dbReference type="SAM" id="Phobius"/>
    </source>
</evidence>
<gene>
    <name evidence="3" type="ORF">DSM104329_04400</name>
</gene>
<dbReference type="EMBL" id="CP087164">
    <property type="protein sequence ID" value="UGS37978.1"/>
    <property type="molecule type" value="Genomic_DNA"/>
</dbReference>